<accession>A0A9P1G2F2</accession>
<evidence type="ECO:0000313" key="2">
    <source>
        <dbReference type="EMBL" id="CAI3998464.1"/>
    </source>
</evidence>
<dbReference type="EMBL" id="CAMXCT010002482">
    <property type="protein sequence ID" value="CAI3998464.1"/>
    <property type="molecule type" value="Genomic_DNA"/>
</dbReference>
<comment type="caution">
    <text evidence="2">The sequence shown here is derived from an EMBL/GenBank/DDBJ whole genome shotgun (WGS) entry which is preliminary data.</text>
</comment>
<evidence type="ECO:0000256" key="1">
    <source>
        <dbReference type="SAM" id="MobiDB-lite"/>
    </source>
</evidence>
<gene>
    <name evidence="2" type="ORF">C1SCF055_LOCUS24760</name>
</gene>
<reference evidence="2" key="1">
    <citation type="submission" date="2022-10" db="EMBL/GenBank/DDBJ databases">
        <authorList>
            <person name="Chen Y."/>
            <person name="Dougan E. K."/>
            <person name="Chan C."/>
            <person name="Rhodes N."/>
            <person name="Thang M."/>
        </authorList>
    </citation>
    <scope>NUCLEOTIDE SEQUENCE</scope>
</reference>
<proteinExistence type="predicted"/>
<keyword evidence="4" id="KW-1185">Reference proteome</keyword>
<feature type="region of interest" description="Disordered" evidence="1">
    <location>
        <begin position="666"/>
        <end position="720"/>
    </location>
</feature>
<organism evidence="2">
    <name type="scientific">Cladocopium goreaui</name>
    <dbReference type="NCBI Taxonomy" id="2562237"/>
    <lineage>
        <taxon>Eukaryota</taxon>
        <taxon>Sar</taxon>
        <taxon>Alveolata</taxon>
        <taxon>Dinophyceae</taxon>
        <taxon>Suessiales</taxon>
        <taxon>Symbiodiniaceae</taxon>
        <taxon>Cladocopium</taxon>
    </lineage>
</organism>
<reference evidence="3 4" key="2">
    <citation type="submission" date="2024-05" db="EMBL/GenBank/DDBJ databases">
        <authorList>
            <person name="Chen Y."/>
            <person name="Shah S."/>
            <person name="Dougan E. K."/>
            <person name="Thang M."/>
            <person name="Chan C."/>
        </authorList>
    </citation>
    <scope>NUCLEOTIDE SEQUENCE [LARGE SCALE GENOMIC DNA]</scope>
</reference>
<name>A0A9P1G2F2_9DINO</name>
<protein>
    <submittedName>
        <fullName evidence="3">Prolyl 4-hydroxylase subunit alpha-1</fullName>
    </submittedName>
</protein>
<feature type="non-terminal residue" evidence="2">
    <location>
        <position position="1"/>
    </location>
</feature>
<evidence type="ECO:0000313" key="3">
    <source>
        <dbReference type="EMBL" id="CAL4785776.1"/>
    </source>
</evidence>
<dbReference type="Proteomes" id="UP001152797">
    <property type="component" value="Unassembled WGS sequence"/>
</dbReference>
<sequence>SNITPRCPSMANMVSDAELAALMAPFPTCTLGWFCLGFHTNAAPGRAPGRAPAIARLLDAAHLLPNTSATTVSHVLARLLSAVPHLLTLKMPRSIATYTPVLAAQQPEMLMNVLEFVPCSGPSTCACGRPLVLWRQVQAHCFTFARGLVAAQVLFLRCGSWRWDDVPENSRFPDGFHRPRHTQPDRADARWFFATPSVCWEIHFLRFIFGCMARGGLSASAFYDIYVSFWSTGMHGTMFAAREHFVQKLLFAILVHQSMLLLEASDAEALSGFQWHLRPHHQATDFQPLLRKLRAGFDSLSMQHVCPLFDKVPACVIDGKWSIQTPVCNDRTSGLVWDPQLCLGYFGGCCSRPAPGSKYCRLHGECPIAPEDSGIQKHREKQTHDSLSLQYLFQGAWVDAAAVPVENLRAYELTLLRPRARETLIDEPELPRPQLMHFVPSQCAPSFTFLSVFLGVPYIGHKDDRKGISETRVARKSNGILVAVSPCLQIMAIRPMYASESVTQVVLLVQHLLTLFTALAFIIYDNACGAARTVRKRVRDGGLPVAVQQAWQRLAALNWVVDRLHLRYHSACRQPSSPWFVPAVDPAAHPDLHGIDTEAAEQVFHIASRWQIVLSYAAPTHQELFLLLFAREHNVRHSCAKAWTTYCQAQLRPSAAPLLAASSSGAHGDGACSVPKPVKKRKRQPTVHCQEEPAASTETLAQPSEKQKSDAELQLTSASPDDQVVVNHNSSTVHAISDISTVETRCGWRFDATGQRPQRAKVLKDATLFCCGSCFAARVPFLRPRP</sequence>
<evidence type="ECO:0000313" key="4">
    <source>
        <dbReference type="Proteomes" id="UP001152797"/>
    </source>
</evidence>
<dbReference type="EMBL" id="CAMXCT020002482">
    <property type="protein sequence ID" value="CAL1151839.1"/>
    <property type="molecule type" value="Genomic_DNA"/>
</dbReference>
<dbReference type="AlphaFoldDB" id="A0A9P1G2F2"/>
<dbReference type="EMBL" id="CAMXCT030002482">
    <property type="protein sequence ID" value="CAL4785776.1"/>
    <property type="molecule type" value="Genomic_DNA"/>
</dbReference>